<dbReference type="GeneID" id="9683557"/>
<keyword evidence="3" id="KW-1185">Reference proteome</keyword>
<sequence length="261" mass="26999">MASTTSLRAAPRAPAPARRARDARTRRAAANARAAPRRDATAENTSSSPSSSSSSTPSRRALLLSTVATIPLLSSSSARAVEVNATTVTPVNAYIGLMDGRDAIVSAMELQGLPEGGRRSRVMNLLPRYADKAKTMTAVLPVTIATSFGEVVDVGVGVDGDGDGAVPANGLGAMEDVLLGAKNLTVLAKYVADGTPFGEEEVPQASFAAAVEACDRIIEAAPADVMKKASGERCRRLISSAVDMEEMKTFAASPACDNYGK</sequence>
<dbReference type="OrthoDB" id="10477367at2759"/>
<dbReference type="EMBL" id="GG663738">
    <property type="protein sequence ID" value="EEH57699.1"/>
    <property type="molecule type" value="Genomic_DNA"/>
</dbReference>
<name>C1MQF5_MICPC</name>
<dbReference type="RefSeq" id="XP_003057748.1">
    <property type="nucleotide sequence ID" value="XM_003057702.1"/>
</dbReference>
<gene>
    <name evidence="2" type="ORF">MICPUCDRAFT_39327</name>
</gene>
<feature type="compositionally biased region" description="Low complexity" evidence="1">
    <location>
        <begin position="8"/>
        <end position="17"/>
    </location>
</feature>
<dbReference type="AlphaFoldDB" id="C1MQF5"/>
<evidence type="ECO:0000313" key="3">
    <source>
        <dbReference type="Proteomes" id="UP000001876"/>
    </source>
</evidence>
<accession>C1MQF5</accession>
<organism evidence="3">
    <name type="scientific">Micromonas pusilla (strain CCMP1545)</name>
    <name type="common">Picoplanktonic green alga</name>
    <dbReference type="NCBI Taxonomy" id="564608"/>
    <lineage>
        <taxon>Eukaryota</taxon>
        <taxon>Viridiplantae</taxon>
        <taxon>Chlorophyta</taxon>
        <taxon>Mamiellophyceae</taxon>
        <taxon>Mamiellales</taxon>
        <taxon>Mamiellaceae</taxon>
        <taxon>Micromonas</taxon>
    </lineage>
</organism>
<proteinExistence type="predicted"/>
<evidence type="ECO:0000256" key="1">
    <source>
        <dbReference type="SAM" id="MobiDB-lite"/>
    </source>
</evidence>
<protein>
    <submittedName>
        <fullName evidence="2">Predicted protein</fullName>
    </submittedName>
</protein>
<dbReference type="Proteomes" id="UP000001876">
    <property type="component" value="Unassembled WGS sequence"/>
</dbReference>
<reference evidence="2 3" key="1">
    <citation type="journal article" date="2009" name="Science">
        <title>Green evolution and dynamic adaptations revealed by genomes of the marine picoeukaryotes Micromonas.</title>
        <authorList>
            <person name="Worden A.Z."/>
            <person name="Lee J.H."/>
            <person name="Mock T."/>
            <person name="Rouze P."/>
            <person name="Simmons M.P."/>
            <person name="Aerts A.L."/>
            <person name="Allen A.E."/>
            <person name="Cuvelier M.L."/>
            <person name="Derelle E."/>
            <person name="Everett M.V."/>
            <person name="Foulon E."/>
            <person name="Grimwood J."/>
            <person name="Gundlach H."/>
            <person name="Henrissat B."/>
            <person name="Napoli C."/>
            <person name="McDonald S.M."/>
            <person name="Parker M.S."/>
            <person name="Rombauts S."/>
            <person name="Salamov A."/>
            <person name="Von Dassow P."/>
            <person name="Badger J.H."/>
            <person name="Coutinho P.M."/>
            <person name="Demir E."/>
            <person name="Dubchak I."/>
            <person name="Gentemann C."/>
            <person name="Eikrem W."/>
            <person name="Gready J.E."/>
            <person name="John U."/>
            <person name="Lanier W."/>
            <person name="Lindquist E.A."/>
            <person name="Lucas S."/>
            <person name="Mayer K.F."/>
            <person name="Moreau H."/>
            <person name="Not F."/>
            <person name="Otillar R."/>
            <person name="Panaud O."/>
            <person name="Pangilinan J."/>
            <person name="Paulsen I."/>
            <person name="Piegu B."/>
            <person name="Poliakov A."/>
            <person name="Robbens S."/>
            <person name="Schmutz J."/>
            <person name="Toulza E."/>
            <person name="Wyss T."/>
            <person name="Zelensky A."/>
            <person name="Zhou K."/>
            <person name="Armbrust E.V."/>
            <person name="Bhattacharya D."/>
            <person name="Goodenough U.W."/>
            <person name="Van de Peer Y."/>
            <person name="Grigoriev I.V."/>
        </authorList>
    </citation>
    <scope>NUCLEOTIDE SEQUENCE [LARGE SCALE GENOMIC DNA]</scope>
    <source>
        <strain evidence="2 3">CCMP1545</strain>
    </source>
</reference>
<feature type="compositionally biased region" description="Low complexity" evidence="1">
    <location>
        <begin position="45"/>
        <end position="58"/>
    </location>
</feature>
<evidence type="ECO:0000313" key="2">
    <source>
        <dbReference type="EMBL" id="EEH57699.1"/>
    </source>
</evidence>
<dbReference type="OMA" id="MDGRDAI"/>
<dbReference type="KEGG" id="mpp:MICPUCDRAFT_39327"/>
<feature type="region of interest" description="Disordered" evidence="1">
    <location>
        <begin position="1"/>
        <end position="59"/>
    </location>
</feature>